<dbReference type="GO" id="GO:0047443">
    <property type="term" value="F:4-hydroxy-4-methyl-2-oxoglutarate aldolase activity"/>
    <property type="evidence" value="ECO:0007669"/>
    <property type="project" value="TreeGrafter"/>
</dbReference>
<dbReference type="EMBL" id="ML978131">
    <property type="protein sequence ID" value="KAF2095470.1"/>
    <property type="molecule type" value="Genomic_DNA"/>
</dbReference>
<proteinExistence type="predicted"/>
<dbReference type="GO" id="GO:0008948">
    <property type="term" value="F:oxaloacetate decarboxylase activity"/>
    <property type="evidence" value="ECO:0007669"/>
    <property type="project" value="TreeGrafter"/>
</dbReference>
<comment type="cofactor">
    <cofactor evidence="1">
        <name>Mg(2+)</name>
        <dbReference type="ChEBI" id="CHEBI:18420"/>
    </cofactor>
</comment>
<dbReference type="CDD" id="cd16841">
    <property type="entry name" value="RraA_family"/>
    <property type="match status" value="1"/>
</dbReference>
<accession>A0A9P4M395</accession>
<dbReference type="OrthoDB" id="1476984at2759"/>
<name>A0A9P4M395_9PEZI</name>
<dbReference type="Pfam" id="PF03737">
    <property type="entry name" value="RraA-like"/>
    <property type="match status" value="1"/>
</dbReference>
<evidence type="ECO:0000256" key="1">
    <source>
        <dbReference type="PIRSR" id="PIRSR605493-1"/>
    </source>
</evidence>
<dbReference type="Gene3D" id="3.50.30.40">
    <property type="entry name" value="Ribonuclease E inhibitor RraA/RraA-like"/>
    <property type="match status" value="1"/>
</dbReference>
<gene>
    <name evidence="2" type="ORF">NA57DRAFT_79194</name>
</gene>
<feature type="binding site" evidence="1">
    <location>
        <begin position="103"/>
        <end position="106"/>
    </location>
    <ligand>
        <name>substrate</name>
    </ligand>
</feature>
<dbReference type="SUPFAM" id="SSF89562">
    <property type="entry name" value="RraA-like"/>
    <property type="match status" value="1"/>
</dbReference>
<dbReference type="Proteomes" id="UP000799772">
    <property type="component" value="Unassembled WGS sequence"/>
</dbReference>
<dbReference type="GO" id="GO:0046872">
    <property type="term" value="F:metal ion binding"/>
    <property type="evidence" value="ECO:0007669"/>
    <property type="project" value="UniProtKB-KW"/>
</dbReference>
<keyword evidence="1" id="KW-0479">Metal-binding</keyword>
<dbReference type="InterPro" id="IPR036704">
    <property type="entry name" value="RraA/RraA-like_sf"/>
</dbReference>
<comment type="caution">
    <text evidence="2">The sequence shown here is derived from an EMBL/GenBank/DDBJ whole genome shotgun (WGS) entry which is preliminary data.</text>
</comment>
<sequence length="231" mass="24916">MAASRKLAPELLEKLSKFASCDIGDALVKMKVPHGGYLSGLRAFSPSYLSGQFKMCGPAHTIKMVGADDKAAPSPKVHFADSITKNSVVFVSQPKGLISACWGGLMSTRAKKLGAAGVIIDGRFRDINEHRELGMNLFARDMSILGSNSFTRASEIDVPISYAISEIEGAEVKITPGDIILGDVDGVVAVPVEAVEECIKLCQERYDIDEETRTCLENGDELGPTIKRLRK</sequence>
<dbReference type="PANTHER" id="PTHR33254">
    <property type="entry name" value="4-HYDROXY-4-METHYL-2-OXOGLUTARATE ALDOLASE 3-RELATED"/>
    <property type="match status" value="1"/>
</dbReference>
<evidence type="ECO:0000313" key="2">
    <source>
        <dbReference type="EMBL" id="KAF2095470.1"/>
    </source>
</evidence>
<dbReference type="AlphaFoldDB" id="A0A9P4M395"/>
<organism evidence="2 3">
    <name type="scientific">Rhizodiscina lignyota</name>
    <dbReference type="NCBI Taxonomy" id="1504668"/>
    <lineage>
        <taxon>Eukaryota</taxon>
        <taxon>Fungi</taxon>
        <taxon>Dikarya</taxon>
        <taxon>Ascomycota</taxon>
        <taxon>Pezizomycotina</taxon>
        <taxon>Dothideomycetes</taxon>
        <taxon>Pleosporomycetidae</taxon>
        <taxon>Aulographales</taxon>
        <taxon>Rhizodiscinaceae</taxon>
        <taxon>Rhizodiscina</taxon>
    </lineage>
</organism>
<feature type="binding site" evidence="1">
    <location>
        <position position="125"/>
    </location>
    <ligand>
        <name>substrate</name>
    </ligand>
</feature>
<evidence type="ECO:0000313" key="3">
    <source>
        <dbReference type="Proteomes" id="UP000799772"/>
    </source>
</evidence>
<protein>
    <submittedName>
        <fullName evidence="2">RraA-like protein</fullName>
    </submittedName>
</protein>
<keyword evidence="1" id="KW-0460">Magnesium</keyword>
<dbReference type="InterPro" id="IPR005493">
    <property type="entry name" value="RraA/RraA-like"/>
</dbReference>
<dbReference type="PANTHER" id="PTHR33254:SF4">
    <property type="entry name" value="4-HYDROXY-4-METHYL-2-OXOGLUTARATE ALDOLASE 3-RELATED"/>
    <property type="match status" value="1"/>
</dbReference>
<feature type="binding site" evidence="1">
    <location>
        <position position="126"/>
    </location>
    <ligand>
        <name>Mg(2+)</name>
        <dbReference type="ChEBI" id="CHEBI:18420"/>
    </ligand>
</feature>
<reference evidence="2" key="1">
    <citation type="journal article" date="2020" name="Stud. Mycol.">
        <title>101 Dothideomycetes genomes: a test case for predicting lifestyles and emergence of pathogens.</title>
        <authorList>
            <person name="Haridas S."/>
            <person name="Albert R."/>
            <person name="Binder M."/>
            <person name="Bloem J."/>
            <person name="Labutti K."/>
            <person name="Salamov A."/>
            <person name="Andreopoulos B."/>
            <person name="Baker S."/>
            <person name="Barry K."/>
            <person name="Bills G."/>
            <person name="Bluhm B."/>
            <person name="Cannon C."/>
            <person name="Castanera R."/>
            <person name="Culley D."/>
            <person name="Daum C."/>
            <person name="Ezra D."/>
            <person name="Gonzalez J."/>
            <person name="Henrissat B."/>
            <person name="Kuo A."/>
            <person name="Liang C."/>
            <person name="Lipzen A."/>
            <person name="Lutzoni F."/>
            <person name="Magnuson J."/>
            <person name="Mondo S."/>
            <person name="Nolan M."/>
            <person name="Ohm R."/>
            <person name="Pangilinan J."/>
            <person name="Park H.-J."/>
            <person name="Ramirez L."/>
            <person name="Alfaro M."/>
            <person name="Sun H."/>
            <person name="Tritt A."/>
            <person name="Yoshinaga Y."/>
            <person name="Zwiers L.-H."/>
            <person name="Turgeon B."/>
            <person name="Goodwin S."/>
            <person name="Spatafora J."/>
            <person name="Crous P."/>
            <person name="Grigoriev I."/>
        </authorList>
    </citation>
    <scope>NUCLEOTIDE SEQUENCE</scope>
    <source>
        <strain evidence="2">CBS 133067</strain>
    </source>
</reference>
<keyword evidence="3" id="KW-1185">Reference proteome</keyword>